<organism evidence="1 2">
    <name type="scientific">Candidatus Nitrosocaldus cavascurensis</name>
    <dbReference type="NCBI Taxonomy" id="2058097"/>
    <lineage>
        <taxon>Archaea</taxon>
        <taxon>Nitrososphaerota</taxon>
        <taxon>Nitrososphaeria</taxon>
        <taxon>Candidatus Nitrosocaldales</taxon>
        <taxon>Candidatus Nitrosocaldaceae</taxon>
        <taxon>Candidatus Nitrosocaldus</taxon>
    </lineage>
</organism>
<evidence type="ECO:0000313" key="2">
    <source>
        <dbReference type="Proteomes" id="UP000236248"/>
    </source>
</evidence>
<keyword evidence="2" id="KW-1185">Reference proteome</keyword>
<proteinExistence type="predicted"/>
<sequence>MNRTIVGLKEVYLRPKPVCAFRLNRTIVGLKDSSYQVIITLPKCLNRTIVGLKVALYILDMRSSINSSDSNMLVLMPNERILMQRDASIVIKHKYVRAKEEGKGTFYITTYRLVFEDHKKGIILQVYPSQNELQAYRVNKSLLGGERLLLDVQRVIEGKILNVLAEVSMPNASEAVKAIEAMRSDSVIVASNKHTASTNIVTDLEEEEEEPYDAFLETKTKYDTVEVPLYEGEEIKGFWHDVDIYSVGYDHNGNIDLVWDSEEEGRGSKVIVTTRNAYYVTPYGWRDISSLKEENESSAEYKGNIAYVHNYIIRGKPRYTTRLTFKSEEEAKEFVKLWWEQKRARQKGDNEKLVNFIQINMVEREDPKIIPVPQRKS</sequence>
<gene>
    <name evidence="1" type="ORF">NCAV_1055</name>
</gene>
<accession>A0A2K5ARE7</accession>
<dbReference type="KEGG" id="ncv:NCAV_1055"/>
<evidence type="ECO:0000313" key="1">
    <source>
        <dbReference type="EMBL" id="SPC34232.1"/>
    </source>
</evidence>
<protein>
    <submittedName>
        <fullName evidence="1">Uncharacterized protein</fullName>
    </submittedName>
</protein>
<dbReference type="EMBL" id="LT981265">
    <property type="protein sequence ID" value="SPC34232.1"/>
    <property type="molecule type" value="Genomic_DNA"/>
</dbReference>
<dbReference type="Proteomes" id="UP000236248">
    <property type="component" value="Chromosome NCAV"/>
</dbReference>
<dbReference type="AlphaFoldDB" id="A0A2K5ARE7"/>
<name>A0A2K5ARE7_9ARCH</name>
<reference evidence="2" key="1">
    <citation type="submission" date="2018-01" db="EMBL/GenBank/DDBJ databases">
        <authorList>
            <person name="Kerou L M."/>
        </authorList>
    </citation>
    <scope>NUCLEOTIDE SEQUENCE [LARGE SCALE GENOMIC DNA]</scope>
    <source>
        <strain evidence="2">SCU2</strain>
    </source>
</reference>